<evidence type="ECO:0000256" key="1">
    <source>
        <dbReference type="ARBA" id="ARBA00004651"/>
    </source>
</evidence>
<keyword evidence="4 6" id="KW-1133">Transmembrane helix</keyword>
<gene>
    <name evidence="7" type="ORF">WAK64_13075</name>
</gene>
<dbReference type="Pfam" id="PF03788">
    <property type="entry name" value="LrgA"/>
    <property type="match status" value="1"/>
</dbReference>
<keyword evidence="8" id="KW-1185">Reference proteome</keyword>
<evidence type="ECO:0000256" key="5">
    <source>
        <dbReference type="ARBA" id="ARBA00023136"/>
    </source>
</evidence>
<proteinExistence type="predicted"/>
<dbReference type="InterPro" id="IPR005538">
    <property type="entry name" value="LrgA/CidA"/>
</dbReference>
<keyword evidence="5 6" id="KW-0472">Membrane</keyword>
<evidence type="ECO:0000256" key="4">
    <source>
        <dbReference type="ARBA" id="ARBA00022989"/>
    </source>
</evidence>
<keyword evidence="3 6" id="KW-0812">Transmembrane</keyword>
<evidence type="ECO:0000256" key="2">
    <source>
        <dbReference type="ARBA" id="ARBA00022475"/>
    </source>
</evidence>
<dbReference type="RefSeq" id="WP_336587430.1">
    <property type="nucleotide sequence ID" value="NZ_JBBAXC010000010.1"/>
</dbReference>
<feature type="transmembrane region" description="Helical" evidence="6">
    <location>
        <begin position="91"/>
        <end position="115"/>
    </location>
</feature>
<dbReference type="PANTHER" id="PTHR33931">
    <property type="entry name" value="HOLIN-LIKE PROTEIN CIDA-RELATED"/>
    <property type="match status" value="1"/>
</dbReference>
<organism evidence="7 8">
    <name type="scientific">Bacillus spongiae</name>
    <dbReference type="NCBI Taxonomy" id="2683610"/>
    <lineage>
        <taxon>Bacteria</taxon>
        <taxon>Bacillati</taxon>
        <taxon>Bacillota</taxon>
        <taxon>Bacilli</taxon>
        <taxon>Bacillales</taxon>
        <taxon>Bacillaceae</taxon>
        <taxon>Bacillus</taxon>
    </lineage>
</organism>
<comment type="caution">
    <text evidence="7">The sequence shown here is derived from an EMBL/GenBank/DDBJ whole genome shotgun (WGS) entry which is preliminary data.</text>
</comment>
<feature type="transmembrane region" description="Helical" evidence="6">
    <location>
        <begin position="32"/>
        <end position="51"/>
    </location>
</feature>
<evidence type="ECO:0000256" key="3">
    <source>
        <dbReference type="ARBA" id="ARBA00022692"/>
    </source>
</evidence>
<evidence type="ECO:0000313" key="8">
    <source>
        <dbReference type="Proteomes" id="UP001312865"/>
    </source>
</evidence>
<evidence type="ECO:0000256" key="6">
    <source>
        <dbReference type="SAM" id="Phobius"/>
    </source>
</evidence>
<feature type="transmembrane region" description="Helical" evidence="6">
    <location>
        <begin position="7"/>
        <end position="26"/>
    </location>
</feature>
<accession>A0ABU8HG10</accession>
<name>A0ABU8HG10_9BACI</name>
<dbReference type="PANTHER" id="PTHR33931:SF2">
    <property type="entry name" value="HOLIN-LIKE PROTEIN CIDA"/>
    <property type="match status" value="1"/>
</dbReference>
<dbReference type="EMBL" id="JBBAXC010000010">
    <property type="protein sequence ID" value="MEI5907988.1"/>
    <property type="molecule type" value="Genomic_DNA"/>
</dbReference>
<sequence length="124" mass="13794">MKNWWRISIQLFVFVAFYEVGLFITYTFSVPIPGNVLGMMLLFLLLLSGVIKVEWIENGASLLLKHLAFFFVPVAVGMMTLGGIFKENGVFIIITLVTSTAIGIVLTGVISQLVVKEKEVKSHE</sequence>
<feature type="transmembrane region" description="Helical" evidence="6">
    <location>
        <begin position="63"/>
        <end position="85"/>
    </location>
</feature>
<keyword evidence="2" id="KW-1003">Cell membrane</keyword>
<reference evidence="7 8" key="1">
    <citation type="journal article" date="2018" name="J. Microbiol.">
        <title>Bacillus spongiae sp. nov., isolated from sponge of Jeju Island.</title>
        <authorList>
            <person name="Lee G.E."/>
            <person name="Im W.T."/>
            <person name="Park J.S."/>
        </authorList>
    </citation>
    <scope>NUCLEOTIDE SEQUENCE [LARGE SCALE GENOMIC DNA]</scope>
    <source>
        <strain evidence="7 8">135PIL107-10</strain>
    </source>
</reference>
<dbReference type="Proteomes" id="UP001312865">
    <property type="component" value="Unassembled WGS sequence"/>
</dbReference>
<protein>
    <submittedName>
        <fullName evidence="7">CidA/LrgA family protein</fullName>
    </submittedName>
</protein>
<evidence type="ECO:0000313" key="7">
    <source>
        <dbReference type="EMBL" id="MEI5907988.1"/>
    </source>
</evidence>
<comment type="subcellular location">
    <subcellularLocation>
        <location evidence="1">Cell membrane</location>
        <topology evidence="1">Multi-pass membrane protein</topology>
    </subcellularLocation>
</comment>